<keyword evidence="6" id="KW-1185">Reference proteome</keyword>
<feature type="signal peptide" evidence="3">
    <location>
        <begin position="1"/>
        <end position="16"/>
    </location>
</feature>
<keyword evidence="2" id="KW-0472">Membrane</keyword>
<keyword evidence="1 3" id="KW-0732">Signal</keyword>
<name>A0ABV3Z6Z2_9PROT</name>
<feature type="chain" id="PRO_5046004274" evidence="3">
    <location>
        <begin position="17"/>
        <end position="152"/>
    </location>
</feature>
<protein>
    <submittedName>
        <fullName evidence="5">Outer membrane protein assembly factor BamE</fullName>
    </submittedName>
</protein>
<feature type="domain" description="Outer membrane protein assembly factor BamE" evidence="4">
    <location>
        <begin position="38"/>
        <end position="99"/>
    </location>
</feature>
<organism evidence="5 6">
    <name type="scientific">Hyphococcus lacteus</name>
    <dbReference type="NCBI Taxonomy" id="3143536"/>
    <lineage>
        <taxon>Bacteria</taxon>
        <taxon>Pseudomonadati</taxon>
        <taxon>Pseudomonadota</taxon>
        <taxon>Alphaproteobacteria</taxon>
        <taxon>Parvularculales</taxon>
        <taxon>Parvularculaceae</taxon>
        <taxon>Hyphococcus</taxon>
    </lineage>
</organism>
<reference evidence="5 6" key="1">
    <citation type="submission" date="2024-05" db="EMBL/GenBank/DDBJ databases">
        <title>Three bacterial strains, DH-69, EH-24, and ECK-19 isolated from coastal sediments.</title>
        <authorList>
            <person name="Ye Y.-Q."/>
            <person name="Du Z.-J."/>
        </authorList>
    </citation>
    <scope>NUCLEOTIDE SEQUENCE [LARGE SCALE GENOMIC DNA]</scope>
    <source>
        <strain evidence="5 6">ECK-19</strain>
    </source>
</reference>
<dbReference type="InterPro" id="IPR007450">
    <property type="entry name" value="BamE_dom"/>
</dbReference>
<evidence type="ECO:0000313" key="5">
    <source>
        <dbReference type="EMBL" id="MEX6634582.1"/>
    </source>
</evidence>
<dbReference type="EMBL" id="JBEHZE010000002">
    <property type="protein sequence ID" value="MEX6634582.1"/>
    <property type="molecule type" value="Genomic_DNA"/>
</dbReference>
<evidence type="ECO:0000313" key="6">
    <source>
        <dbReference type="Proteomes" id="UP001560685"/>
    </source>
</evidence>
<dbReference type="Gene3D" id="3.30.1450.10">
    <property type="match status" value="1"/>
</dbReference>
<dbReference type="InterPro" id="IPR037873">
    <property type="entry name" value="BamE-like"/>
</dbReference>
<comment type="caution">
    <text evidence="5">The sequence shown here is derived from an EMBL/GenBank/DDBJ whole genome shotgun (WGS) entry which is preliminary data.</text>
</comment>
<dbReference type="PROSITE" id="PS51257">
    <property type="entry name" value="PROKAR_LIPOPROTEIN"/>
    <property type="match status" value="1"/>
</dbReference>
<evidence type="ECO:0000259" key="4">
    <source>
        <dbReference type="Pfam" id="PF04355"/>
    </source>
</evidence>
<gene>
    <name evidence="5" type="primary">bamE</name>
    <name evidence="5" type="ORF">ABFZ84_13600</name>
</gene>
<sequence>MIRLLLLALCLTTLQACVSVRSSHGYVLERDQESLAAEPGFDTKDSILAKYGEPSMIGVFDRNAWYYLHSTDHSRAFFKPKTQTRTVTAIHFDPEGAVEEFDTYTLNDGEDIRLVQRQTPTRGKTLNFWEQLLGNVGALPAGIGEEGPTPGQ</sequence>
<dbReference type="Proteomes" id="UP001560685">
    <property type="component" value="Unassembled WGS sequence"/>
</dbReference>
<evidence type="ECO:0000256" key="2">
    <source>
        <dbReference type="ARBA" id="ARBA00023136"/>
    </source>
</evidence>
<evidence type="ECO:0000256" key="1">
    <source>
        <dbReference type="ARBA" id="ARBA00022729"/>
    </source>
</evidence>
<dbReference type="RefSeq" id="WP_369314628.1">
    <property type="nucleotide sequence ID" value="NZ_JBEHZE010000002.1"/>
</dbReference>
<proteinExistence type="predicted"/>
<evidence type="ECO:0000256" key="3">
    <source>
        <dbReference type="SAM" id="SignalP"/>
    </source>
</evidence>
<accession>A0ABV3Z6Z2</accession>
<dbReference type="Pfam" id="PF04355">
    <property type="entry name" value="BamE"/>
    <property type="match status" value="1"/>
</dbReference>